<keyword evidence="1" id="KW-0812">Transmembrane</keyword>
<feature type="signal peptide" evidence="2">
    <location>
        <begin position="1"/>
        <end position="33"/>
    </location>
</feature>
<sequence length="347" mass="35658">MKIPANTRPFSVSRSWFAAAGLLASLSLAPAYGANIDLGTSGDWSVPGNWVGGVLPSDLDTAVIKNDLTATIGSYTVTVNGATVGTTSNNSTVGTLNVNTGGALVTVGSHLTVGNRGIGTVNVNGGTINAGGASVNKDIWLGQNSNSSDSGSGTLNLYSGTVTTRTLMLGRSNGNYYYSEGFLNIYDGSLTASVLSVGLTTNYSVATYGEILISGALATVTVNGDIVLDNSKITYALADEGVTKITATGNVTLAGELALEVLSGVGVLPSSIILLETDTSQTITGTFDGYTSGETYTWGSITGTYVIDDVLKQVRIDNISIPEPASTALMVGGLAALLVFLQRRRRR</sequence>
<keyword evidence="4" id="KW-1185">Reference proteome</keyword>
<evidence type="ECO:0000256" key="1">
    <source>
        <dbReference type="SAM" id="Phobius"/>
    </source>
</evidence>
<dbReference type="AlphaFoldDB" id="A0A842HFK7"/>
<accession>A0A842HFK7</accession>
<proteinExistence type="predicted"/>
<gene>
    <name evidence="3" type="ORF">H5P28_08815</name>
</gene>
<dbReference type="Proteomes" id="UP000546464">
    <property type="component" value="Unassembled WGS sequence"/>
</dbReference>
<reference evidence="3 4" key="1">
    <citation type="submission" date="2020-07" db="EMBL/GenBank/DDBJ databases">
        <authorList>
            <person name="Feng X."/>
        </authorList>
    </citation>
    <scope>NUCLEOTIDE SEQUENCE [LARGE SCALE GENOMIC DNA]</scope>
    <source>
        <strain evidence="3 4">JCM31066</strain>
    </source>
</reference>
<protein>
    <submittedName>
        <fullName evidence="3">PEP-CTERM sorting domain-containing protein</fullName>
    </submittedName>
</protein>
<evidence type="ECO:0000313" key="3">
    <source>
        <dbReference type="EMBL" id="MBC2594357.1"/>
    </source>
</evidence>
<organism evidence="3 4">
    <name type="scientific">Ruficoccus amylovorans</name>
    <dbReference type="NCBI Taxonomy" id="1804625"/>
    <lineage>
        <taxon>Bacteria</taxon>
        <taxon>Pseudomonadati</taxon>
        <taxon>Verrucomicrobiota</taxon>
        <taxon>Opitutia</taxon>
        <taxon>Puniceicoccales</taxon>
        <taxon>Cerasicoccaceae</taxon>
        <taxon>Ruficoccus</taxon>
    </lineage>
</organism>
<keyword evidence="1" id="KW-0472">Membrane</keyword>
<dbReference type="InterPro" id="IPR013424">
    <property type="entry name" value="Ice-binding_C"/>
</dbReference>
<keyword evidence="1" id="KW-1133">Transmembrane helix</keyword>
<name>A0A842HFK7_9BACT</name>
<dbReference type="NCBIfam" id="TIGR02595">
    <property type="entry name" value="PEP_CTERM"/>
    <property type="match status" value="1"/>
</dbReference>
<feature type="chain" id="PRO_5032616414" evidence="2">
    <location>
        <begin position="34"/>
        <end position="347"/>
    </location>
</feature>
<comment type="caution">
    <text evidence="3">The sequence shown here is derived from an EMBL/GenBank/DDBJ whole genome shotgun (WGS) entry which is preliminary data.</text>
</comment>
<keyword evidence="2" id="KW-0732">Signal</keyword>
<dbReference type="EMBL" id="JACHVB010000021">
    <property type="protein sequence ID" value="MBC2594357.1"/>
    <property type="molecule type" value="Genomic_DNA"/>
</dbReference>
<dbReference type="RefSeq" id="WP_185675341.1">
    <property type="nucleotide sequence ID" value="NZ_JACHVB010000021.1"/>
</dbReference>
<evidence type="ECO:0000313" key="4">
    <source>
        <dbReference type="Proteomes" id="UP000546464"/>
    </source>
</evidence>
<feature type="transmembrane region" description="Helical" evidence="1">
    <location>
        <begin position="324"/>
        <end position="341"/>
    </location>
</feature>
<evidence type="ECO:0000256" key="2">
    <source>
        <dbReference type="SAM" id="SignalP"/>
    </source>
</evidence>